<evidence type="ECO:0000313" key="5">
    <source>
        <dbReference type="EMBL" id="KFB71448.1"/>
    </source>
</evidence>
<evidence type="ECO:0000256" key="2">
    <source>
        <dbReference type="ARBA" id="ARBA00014031"/>
    </source>
</evidence>
<protein>
    <recommendedName>
        <fullName evidence="2">Curli production assembly/transport component CsgF</fullName>
    </recommendedName>
</protein>
<proteinExistence type="predicted"/>
<evidence type="ECO:0000256" key="3">
    <source>
        <dbReference type="ARBA" id="ARBA00022729"/>
    </source>
</evidence>
<dbReference type="AlphaFoldDB" id="A0A080LSS2"/>
<dbReference type="EMBL" id="JDVG02000543">
    <property type="protein sequence ID" value="KFB71448.1"/>
    <property type="molecule type" value="Genomic_DNA"/>
</dbReference>
<comment type="caution">
    <text evidence="5">The sequence shown here is derived from an EMBL/GenBank/DDBJ whole genome shotgun (WGS) entry which is preliminary data.</text>
</comment>
<name>A0A080LSS2_9PROT</name>
<dbReference type="InterPro" id="IPR018893">
    <property type="entry name" value="T8SS_CsgF"/>
</dbReference>
<reference evidence="5 6" key="1">
    <citation type="submission" date="2014-02" db="EMBL/GenBank/DDBJ databases">
        <title>Expanding our view of genomic diversity in Candidatus Accumulibacter clades.</title>
        <authorList>
            <person name="Skennerton C.T."/>
            <person name="Barr J.J."/>
            <person name="Slater F.R."/>
            <person name="Bond P.L."/>
            <person name="Tyson G.W."/>
        </authorList>
    </citation>
    <scope>NUCLEOTIDE SEQUENCE [LARGE SCALE GENOMIC DNA]</scope>
    <source>
        <strain evidence="6">BA-91</strain>
    </source>
</reference>
<feature type="signal peptide" evidence="4">
    <location>
        <begin position="1"/>
        <end position="16"/>
    </location>
</feature>
<feature type="chain" id="PRO_5001750524" description="Curli production assembly/transport component CsgF" evidence="4">
    <location>
        <begin position="17"/>
        <end position="141"/>
    </location>
</feature>
<gene>
    <name evidence="5" type="ORF">AW09_003416</name>
</gene>
<evidence type="ECO:0000313" key="6">
    <source>
        <dbReference type="Proteomes" id="UP000020077"/>
    </source>
</evidence>
<evidence type="ECO:0000256" key="1">
    <source>
        <dbReference type="ARBA" id="ARBA00003989"/>
    </source>
</evidence>
<evidence type="ECO:0000256" key="4">
    <source>
        <dbReference type="SAM" id="SignalP"/>
    </source>
</evidence>
<keyword evidence="3 4" id="KW-0732">Signal</keyword>
<dbReference type="Pfam" id="PF10614">
    <property type="entry name" value="CsgF"/>
    <property type="match status" value="1"/>
</dbReference>
<comment type="function">
    <text evidence="1">May be involved in the biogenesis of curli organelles.</text>
</comment>
<accession>A0A080LSS2</accession>
<sequence length="141" mass="14713">MSKTITSISLSLACLAAVQGASGWELVYVPVNPNFGGNPINGSALLGNAQSQDKYKDPEASKFENSKSSLDDFNQMLQRSILSRISSAVSSSVVSSSGKMIPGTVETTDFTITIGDLGGGVLQITTTDKISGQSTSFQISQ</sequence>
<dbReference type="Proteomes" id="UP000020077">
    <property type="component" value="Unassembled WGS sequence"/>
</dbReference>
<organism evidence="5 6">
    <name type="scientific">Candidatus Accumulibacter phosphatis</name>
    <dbReference type="NCBI Taxonomy" id="327160"/>
    <lineage>
        <taxon>Bacteria</taxon>
        <taxon>Pseudomonadati</taxon>
        <taxon>Pseudomonadota</taxon>
        <taxon>Betaproteobacteria</taxon>
        <taxon>Candidatus Accumulibacter</taxon>
    </lineage>
</organism>